<dbReference type="InterPro" id="IPR002125">
    <property type="entry name" value="CMP_dCMP_dom"/>
</dbReference>
<dbReference type="Gene3D" id="3.40.140.10">
    <property type="entry name" value="Cytidine Deaminase, domain 2"/>
    <property type="match status" value="1"/>
</dbReference>
<dbReference type="KEGG" id="lkm:EFP84_17295"/>
<dbReference type="Proteomes" id="UP000276407">
    <property type="component" value="Chromosome 1"/>
</dbReference>
<dbReference type="Pfam" id="PF00383">
    <property type="entry name" value="dCMP_cyt_deam_1"/>
    <property type="match status" value="1"/>
</dbReference>
<dbReference type="RefSeq" id="WP_123180132.1">
    <property type="nucleotide sequence ID" value="NZ_CP033614.1"/>
</dbReference>
<dbReference type="SUPFAM" id="SSF53597">
    <property type="entry name" value="Dihydrofolate reductase-like"/>
    <property type="match status" value="1"/>
</dbReference>
<dbReference type="PROSITE" id="PS51747">
    <property type="entry name" value="CYT_DCMP_DEAMINASES_2"/>
    <property type="match status" value="1"/>
</dbReference>
<evidence type="ECO:0000313" key="3">
    <source>
        <dbReference type="Proteomes" id="UP000276407"/>
    </source>
</evidence>
<feature type="domain" description="CMP/dCMP-type deaminase" evidence="1">
    <location>
        <begin position="3"/>
        <end position="131"/>
    </location>
</feature>
<protein>
    <submittedName>
        <fullName evidence="2">Bifunctional diaminohydroxyphosphoribosylaminopyrimidine deaminase/5-amino-6-(5-phosphoribosylamino)uracil reductase</fullName>
    </submittedName>
</protein>
<evidence type="ECO:0000259" key="1">
    <source>
        <dbReference type="PROSITE" id="PS51747"/>
    </source>
</evidence>
<accession>A0AAD0UTC3</accession>
<reference evidence="2 3" key="1">
    <citation type="submission" date="2018-11" db="EMBL/GenBank/DDBJ databases">
        <title>Complete genome sequence of Leptospira kmetyi isolate LS 001/16 from soil sample associated with a leptospirosis patient in Kelantan.</title>
        <authorList>
            <person name="Muhammad Yusoff F."/>
            <person name="Muhammad Yusoff S."/>
            <person name="Ahmad M.N."/>
            <person name="Yusof N.Y."/>
            <person name="Aziah I."/>
        </authorList>
    </citation>
    <scope>NUCLEOTIDE SEQUENCE [LARGE SCALE GENOMIC DNA]</scope>
    <source>
        <strain evidence="2 3">LS 001/16</strain>
    </source>
</reference>
<dbReference type="InterPro" id="IPR016193">
    <property type="entry name" value="Cytidine_deaminase-like"/>
</dbReference>
<gene>
    <name evidence="2" type="ORF">EFP84_17295</name>
</gene>
<dbReference type="AlphaFoldDB" id="A0AAD0UTC3"/>
<dbReference type="SUPFAM" id="SSF53927">
    <property type="entry name" value="Cytidine deaminase-like"/>
    <property type="match status" value="1"/>
</dbReference>
<name>A0AAD0UTC3_9LEPT</name>
<sequence>MTLLPETFREEMRKLSFLSTGETSPNPPVSCLITDIQNQEILSYGRTSPAGGPHAERNAYDQFVKKGLVGTAHNVWVTLEPCTHHGKTPPCMDLILEHKPKTLYYGWKDPNPLVSAKQGLEEAKRKGISIVQDSSLAQIAAESLFGFTSRIETKRPSMVIKAAVSKEGFFAAENKTQIQLSGAESSRLTAILRAKCDAVLVGPGTLYHDRPGLDFRPDSMEISEAAKFSLEKESLAEETETGFSALVKNILKYANDPEIRKIHTERAASYQPYRVFIIFEERNITEEWISKQKRINETYGSKKCVFLIAKEAVLDHGTKEILLSLTEKEIRTFESSRLAEECFEFFSKLGINLFLAEGGNLVYKTFSSKMKENDLILKIRTPRSIVQGIEPAFETNAKTLRWKSNVGDDIWEAHGCLRD</sequence>
<proteinExistence type="predicted"/>
<dbReference type="EMBL" id="CP033614">
    <property type="protein sequence ID" value="AYV57089.1"/>
    <property type="molecule type" value="Genomic_DNA"/>
</dbReference>
<dbReference type="GO" id="GO:0003824">
    <property type="term" value="F:catalytic activity"/>
    <property type="evidence" value="ECO:0007669"/>
    <property type="project" value="InterPro"/>
</dbReference>
<evidence type="ECO:0000313" key="2">
    <source>
        <dbReference type="EMBL" id="AYV57089.1"/>
    </source>
</evidence>
<dbReference type="CDD" id="cd01284">
    <property type="entry name" value="Riboflavin_deaminase-reductase"/>
    <property type="match status" value="1"/>
</dbReference>
<dbReference type="Gene3D" id="3.40.430.10">
    <property type="entry name" value="Dihydrofolate Reductase, subunit A"/>
    <property type="match status" value="1"/>
</dbReference>
<dbReference type="InterPro" id="IPR024072">
    <property type="entry name" value="DHFR-like_dom_sf"/>
</dbReference>
<organism evidence="2 3">
    <name type="scientific">Leptospira kmetyi</name>
    <dbReference type="NCBI Taxonomy" id="408139"/>
    <lineage>
        <taxon>Bacteria</taxon>
        <taxon>Pseudomonadati</taxon>
        <taxon>Spirochaetota</taxon>
        <taxon>Spirochaetia</taxon>
        <taxon>Leptospirales</taxon>
        <taxon>Leptospiraceae</taxon>
        <taxon>Leptospira</taxon>
    </lineage>
</organism>